<sequence length="128" mass="14960">MKAIKRKFLNFNEKIILSKINNFQVSRYFNPSHFNFEDSLNLHFDYSEGRGTDYIRILAVYIDTSKSMESYEGLDFTEDFKLPFPEGGITKQNELSVSLKLKEDSKLLWKIGIQIFPKLETLLHLSVS</sequence>
<proteinExistence type="predicted"/>
<keyword evidence="2" id="KW-1185">Reference proteome</keyword>
<dbReference type="EMBL" id="WAEM01000001">
    <property type="protein sequence ID" value="KAB1157942.1"/>
    <property type="molecule type" value="Genomic_DNA"/>
</dbReference>
<comment type="caution">
    <text evidence="1">The sequence shown here is derived from an EMBL/GenBank/DDBJ whole genome shotgun (WGS) entry which is preliminary data.</text>
</comment>
<evidence type="ECO:0000313" key="2">
    <source>
        <dbReference type="Proteomes" id="UP000490922"/>
    </source>
</evidence>
<accession>A0A7J5AK12</accession>
<dbReference type="AlphaFoldDB" id="A0A7J5AK12"/>
<evidence type="ECO:0000313" key="1">
    <source>
        <dbReference type="EMBL" id="KAB1157942.1"/>
    </source>
</evidence>
<gene>
    <name evidence="1" type="ORF">F6464_02340</name>
</gene>
<protein>
    <submittedName>
        <fullName evidence="1">Uncharacterized protein</fullName>
    </submittedName>
</protein>
<dbReference type="Proteomes" id="UP000490922">
    <property type="component" value="Unassembled WGS sequence"/>
</dbReference>
<reference evidence="1 2" key="1">
    <citation type="submission" date="2019-09" db="EMBL/GenBank/DDBJ databases">
        <title>Flavobacterium sp. nov., isolated from glacier ice.</title>
        <authorList>
            <person name="Liu Q."/>
        </authorList>
    </citation>
    <scope>NUCLEOTIDE SEQUENCE [LARGE SCALE GENOMIC DNA]</scope>
    <source>
        <strain evidence="1 2">NBRC 112527</strain>
    </source>
</reference>
<dbReference type="RefSeq" id="WP_151106135.1">
    <property type="nucleotide sequence ID" value="NZ_WAEM01000001.1"/>
</dbReference>
<organism evidence="1 2">
    <name type="scientific">Flavobacterium luteum</name>
    <dbReference type="NCBI Taxonomy" id="2026654"/>
    <lineage>
        <taxon>Bacteria</taxon>
        <taxon>Pseudomonadati</taxon>
        <taxon>Bacteroidota</taxon>
        <taxon>Flavobacteriia</taxon>
        <taxon>Flavobacteriales</taxon>
        <taxon>Flavobacteriaceae</taxon>
        <taxon>Flavobacterium</taxon>
    </lineage>
</organism>
<name>A0A7J5AK12_9FLAO</name>